<dbReference type="Pfam" id="PF04828">
    <property type="entry name" value="GFA"/>
    <property type="match status" value="2"/>
</dbReference>
<gene>
    <name evidence="7" type="ORF">K505DRAFT_413868</name>
</gene>
<dbReference type="GO" id="GO:0016846">
    <property type="term" value="F:carbon-sulfur lyase activity"/>
    <property type="evidence" value="ECO:0007669"/>
    <property type="project" value="InterPro"/>
</dbReference>
<proteinExistence type="inferred from homology"/>
<dbReference type="PANTHER" id="PTHR33337">
    <property type="entry name" value="GFA DOMAIN-CONTAINING PROTEIN"/>
    <property type="match status" value="1"/>
</dbReference>
<feature type="domain" description="CENP-V/GFA" evidence="6">
    <location>
        <begin position="8"/>
        <end position="113"/>
    </location>
</feature>
<dbReference type="InterPro" id="IPR006913">
    <property type="entry name" value="CENP-V/GFA"/>
</dbReference>
<evidence type="ECO:0000313" key="7">
    <source>
        <dbReference type="EMBL" id="KAF2799188.1"/>
    </source>
</evidence>
<comment type="similarity">
    <text evidence="1">Belongs to the Gfa family.</text>
</comment>
<evidence type="ECO:0000256" key="5">
    <source>
        <dbReference type="SAM" id="MobiDB-lite"/>
    </source>
</evidence>
<dbReference type="OrthoDB" id="5422068at2759"/>
<sequence length="502" mass="54929">MTDPTTLLNATCLCKSSTLSFSVRTSSLPLPTHFCHCSICRHTHGTLCSIHAPIPAPVVDLSTFTSYKSSNKVVRYFCSTCGAHFGDCAREEGGEEQWYISASMVDAPESTWDFRNHFHVGGTQDGGLATWVQEAGGKSMRCWRGKEDTGAWEPSGPSSASLGGQENTGQTRDKPGEEKDRLHAHCHCGGISFSISRPRSPAAFASLPRSLTPADKSKWYAVHDVCTSCRLATGCALVSWVFPEVSHVTLGDGSPYTPVFGTAKSYRSSSGVLRTFCGRCGATVAYACEDRPQMVDVAVGLLDGGEGGGVRLEDWLEWRTGMCAYEEDAVWEGVLAGLKGGLEKWGEGRGGYDAANCPPCFQTSSPTSSCLCNNGNVALFPESMFFRYPPRLRSTLYNYILVSWLNSAWHIAHGTWHMAHVDIATSHHAYTFRVEDPSIQTTLATTKSESRYSHKVVVADSHREITFEECAVIVVKKEPAGEVHGQRLNLRLCSEIYNYQRD</sequence>
<dbReference type="GO" id="GO:0046872">
    <property type="term" value="F:metal ion binding"/>
    <property type="evidence" value="ECO:0007669"/>
    <property type="project" value="UniProtKB-KW"/>
</dbReference>
<evidence type="ECO:0000256" key="2">
    <source>
        <dbReference type="ARBA" id="ARBA00022723"/>
    </source>
</evidence>
<dbReference type="InterPro" id="IPR011057">
    <property type="entry name" value="Mss4-like_sf"/>
</dbReference>
<dbReference type="EMBL" id="MU001769">
    <property type="protein sequence ID" value="KAF2799188.1"/>
    <property type="molecule type" value="Genomic_DNA"/>
</dbReference>
<evidence type="ECO:0000256" key="1">
    <source>
        <dbReference type="ARBA" id="ARBA00005495"/>
    </source>
</evidence>
<dbReference type="PANTHER" id="PTHR33337:SF31">
    <property type="entry name" value="DUF636 DOMAIN PROTEIN (AFU_ORTHOLOGUE AFUA_2G12650)"/>
    <property type="match status" value="1"/>
</dbReference>
<dbReference type="PROSITE" id="PS51891">
    <property type="entry name" value="CENP_V_GFA"/>
    <property type="match status" value="1"/>
</dbReference>
<accession>A0A6A6XSG1</accession>
<keyword evidence="8" id="KW-1185">Reference proteome</keyword>
<keyword evidence="2" id="KW-0479">Metal-binding</keyword>
<keyword evidence="3" id="KW-0862">Zinc</keyword>
<reference evidence="7" key="1">
    <citation type="journal article" date="2020" name="Stud. Mycol.">
        <title>101 Dothideomycetes genomes: a test case for predicting lifestyles and emergence of pathogens.</title>
        <authorList>
            <person name="Haridas S."/>
            <person name="Albert R."/>
            <person name="Binder M."/>
            <person name="Bloem J."/>
            <person name="Labutti K."/>
            <person name="Salamov A."/>
            <person name="Andreopoulos B."/>
            <person name="Baker S."/>
            <person name="Barry K."/>
            <person name="Bills G."/>
            <person name="Bluhm B."/>
            <person name="Cannon C."/>
            <person name="Castanera R."/>
            <person name="Culley D."/>
            <person name="Daum C."/>
            <person name="Ezra D."/>
            <person name="Gonzalez J."/>
            <person name="Henrissat B."/>
            <person name="Kuo A."/>
            <person name="Liang C."/>
            <person name="Lipzen A."/>
            <person name="Lutzoni F."/>
            <person name="Magnuson J."/>
            <person name="Mondo S."/>
            <person name="Nolan M."/>
            <person name="Ohm R."/>
            <person name="Pangilinan J."/>
            <person name="Park H.-J."/>
            <person name="Ramirez L."/>
            <person name="Alfaro M."/>
            <person name="Sun H."/>
            <person name="Tritt A."/>
            <person name="Yoshinaga Y."/>
            <person name="Zwiers L.-H."/>
            <person name="Turgeon B."/>
            <person name="Goodwin S."/>
            <person name="Spatafora J."/>
            <person name="Crous P."/>
            <person name="Grigoriev I."/>
        </authorList>
    </citation>
    <scope>NUCLEOTIDE SEQUENCE</scope>
    <source>
        <strain evidence="7">CBS 109.77</strain>
    </source>
</reference>
<evidence type="ECO:0000313" key="8">
    <source>
        <dbReference type="Proteomes" id="UP000799757"/>
    </source>
</evidence>
<organism evidence="7 8">
    <name type="scientific">Melanomma pulvis-pyrius CBS 109.77</name>
    <dbReference type="NCBI Taxonomy" id="1314802"/>
    <lineage>
        <taxon>Eukaryota</taxon>
        <taxon>Fungi</taxon>
        <taxon>Dikarya</taxon>
        <taxon>Ascomycota</taxon>
        <taxon>Pezizomycotina</taxon>
        <taxon>Dothideomycetes</taxon>
        <taxon>Pleosporomycetidae</taxon>
        <taxon>Pleosporales</taxon>
        <taxon>Melanommataceae</taxon>
        <taxon>Melanomma</taxon>
    </lineage>
</organism>
<evidence type="ECO:0000259" key="6">
    <source>
        <dbReference type="PROSITE" id="PS51891"/>
    </source>
</evidence>
<dbReference type="AlphaFoldDB" id="A0A6A6XSG1"/>
<feature type="region of interest" description="Disordered" evidence="5">
    <location>
        <begin position="146"/>
        <end position="179"/>
    </location>
</feature>
<dbReference type="SUPFAM" id="SSF51316">
    <property type="entry name" value="Mss4-like"/>
    <property type="match status" value="2"/>
</dbReference>
<keyword evidence="4" id="KW-0456">Lyase</keyword>
<dbReference type="Proteomes" id="UP000799757">
    <property type="component" value="Unassembled WGS sequence"/>
</dbReference>
<dbReference type="Gene3D" id="3.90.1590.10">
    <property type="entry name" value="glutathione-dependent formaldehyde- activating enzyme (gfa)"/>
    <property type="match status" value="2"/>
</dbReference>
<feature type="compositionally biased region" description="Polar residues" evidence="5">
    <location>
        <begin position="156"/>
        <end position="170"/>
    </location>
</feature>
<protein>
    <recommendedName>
        <fullName evidence="6">CENP-V/GFA domain-containing protein</fullName>
    </recommendedName>
</protein>
<evidence type="ECO:0000256" key="3">
    <source>
        <dbReference type="ARBA" id="ARBA00022833"/>
    </source>
</evidence>
<name>A0A6A6XSG1_9PLEO</name>
<evidence type="ECO:0000256" key="4">
    <source>
        <dbReference type="ARBA" id="ARBA00023239"/>
    </source>
</evidence>